<dbReference type="InterPro" id="IPR029058">
    <property type="entry name" value="AB_hydrolase_fold"/>
</dbReference>
<dbReference type="PANTHER" id="PTHR42103">
    <property type="entry name" value="ALPHA/BETA-HYDROLASES SUPERFAMILY PROTEIN"/>
    <property type="match status" value="1"/>
</dbReference>
<evidence type="ECO:0000259" key="1">
    <source>
        <dbReference type="Pfam" id="PF12146"/>
    </source>
</evidence>
<sequence length="207" mass="22494">MNAQTQRFSLQGAAGALECALDLPETTPRGIALIGHPHPLFGGTMDNKVVHTLARAFVALNYAAVRMNFRGVGASEGAYDEGVGETDDMAQLLAHIRGQYPAVPFALAGFSFGTFVQTQLQKRLEEQGTPAERLVLVGSAPGKWPLPTVPADTILIHGEFDETIPLTNVFEWARPQDLPVIVVPGADHFFGRKLHHIKNHVIALWRA</sequence>
<feature type="domain" description="Serine aminopeptidase S33" evidence="1">
    <location>
        <begin position="48"/>
        <end position="145"/>
    </location>
</feature>
<protein>
    <recommendedName>
        <fullName evidence="1">Serine aminopeptidase S33 domain-containing protein</fullName>
    </recommendedName>
</protein>
<evidence type="ECO:0000313" key="3">
    <source>
        <dbReference type="Proteomes" id="UP000294737"/>
    </source>
</evidence>
<comment type="caution">
    <text evidence="2">The sequence shown here is derived from an EMBL/GenBank/DDBJ whole genome shotgun (WGS) entry which is preliminary data.</text>
</comment>
<dbReference type="SUPFAM" id="SSF53474">
    <property type="entry name" value="alpha/beta-Hydrolases"/>
    <property type="match status" value="1"/>
</dbReference>
<dbReference type="InterPro" id="IPR022742">
    <property type="entry name" value="Hydrolase_4"/>
</dbReference>
<dbReference type="AlphaFoldDB" id="A0A4R6GGM2"/>
<keyword evidence="3" id="KW-1185">Reference proteome</keyword>
<dbReference type="PANTHER" id="PTHR42103:SF2">
    <property type="entry name" value="AB HYDROLASE-1 DOMAIN-CONTAINING PROTEIN"/>
    <property type="match status" value="1"/>
</dbReference>
<reference evidence="2 3" key="1">
    <citation type="submission" date="2019-03" db="EMBL/GenBank/DDBJ databases">
        <title>Genomic Encyclopedia of Type Strains, Phase IV (KMG-IV): sequencing the most valuable type-strain genomes for metagenomic binning, comparative biology and taxonomic classification.</title>
        <authorList>
            <person name="Goeker M."/>
        </authorList>
    </citation>
    <scope>NUCLEOTIDE SEQUENCE [LARGE SCALE GENOMIC DNA]</scope>
    <source>
        <strain evidence="2 3">DSM 18555</strain>
    </source>
</reference>
<dbReference type="Proteomes" id="UP000294737">
    <property type="component" value="Unassembled WGS sequence"/>
</dbReference>
<accession>A0A4R6GGM2</accession>
<dbReference type="RefSeq" id="WP_112990716.1">
    <property type="nucleotide sequence ID" value="NZ_PTLZ01000001.1"/>
</dbReference>
<dbReference type="OrthoDB" id="9800435at2"/>
<evidence type="ECO:0000313" key="2">
    <source>
        <dbReference type="EMBL" id="TDN94052.1"/>
    </source>
</evidence>
<dbReference type="EMBL" id="SNWF01000004">
    <property type="protein sequence ID" value="TDN94052.1"/>
    <property type="molecule type" value="Genomic_DNA"/>
</dbReference>
<gene>
    <name evidence="2" type="ORF">EV677_0593</name>
</gene>
<organism evidence="2 3">
    <name type="scientific">Herminiimonas fonticola</name>
    <dbReference type="NCBI Taxonomy" id="303380"/>
    <lineage>
        <taxon>Bacteria</taxon>
        <taxon>Pseudomonadati</taxon>
        <taxon>Pseudomonadota</taxon>
        <taxon>Betaproteobacteria</taxon>
        <taxon>Burkholderiales</taxon>
        <taxon>Oxalobacteraceae</taxon>
        <taxon>Herminiimonas</taxon>
    </lineage>
</organism>
<name>A0A4R6GGM2_9BURK</name>
<proteinExistence type="predicted"/>
<dbReference type="Gene3D" id="3.40.50.1820">
    <property type="entry name" value="alpha/beta hydrolase"/>
    <property type="match status" value="1"/>
</dbReference>
<dbReference type="Pfam" id="PF12146">
    <property type="entry name" value="Hydrolase_4"/>
    <property type="match status" value="1"/>
</dbReference>